<evidence type="ECO:0000256" key="8">
    <source>
        <dbReference type="ARBA" id="ARBA00022679"/>
    </source>
</evidence>
<dbReference type="Gene3D" id="3.40.50.2020">
    <property type="match status" value="1"/>
</dbReference>
<keyword evidence="18" id="KW-1185">Reference proteome</keyword>
<dbReference type="GO" id="GO:0000287">
    <property type="term" value="F:magnesium ion binding"/>
    <property type="evidence" value="ECO:0007669"/>
    <property type="project" value="TreeGrafter"/>
</dbReference>
<dbReference type="InterPro" id="IPR050408">
    <property type="entry name" value="HGPRT"/>
</dbReference>
<evidence type="ECO:0000313" key="17">
    <source>
        <dbReference type="EMBL" id="QOV91888.1"/>
    </source>
</evidence>
<dbReference type="SUPFAM" id="SSF53271">
    <property type="entry name" value="PRTase-like"/>
    <property type="match status" value="1"/>
</dbReference>
<dbReference type="GO" id="GO:0046100">
    <property type="term" value="P:hypoxanthine metabolic process"/>
    <property type="evidence" value="ECO:0007669"/>
    <property type="project" value="TreeGrafter"/>
</dbReference>
<evidence type="ECO:0000256" key="5">
    <source>
        <dbReference type="ARBA" id="ARBA00011895"/>
    </source>
</evidence>
<keyword evidence="11 15" id="KW-0547">Nucleotide-binding</keyword>
<organism evidence="17 18">
    <name type="scientific">Humisphaera borealis</name>
    <dbReference type="NCBI Taxonomy" id="2807512"/>
    <lineage>
        <taxon>Bacteria</taxon>
        <taxon>Pseudomonadati</taxon>
        <taxon>Planctomycetota</taxon>
        <taxon>Phycisphaerae</taxon>
        <taxon>Tepidisphaerales</taxon>
        <taxon>Tepidisphaeraceae</taxon>
        <taxon>Humisphaera</taxon>
    </lineage>
</organism>
<dbReference type="GO" id="GO:0004422">
    <property type="term" value="F:hypoxanthine phosphoribosyltransferase activity"/>
    <property type="evidence" value="ECO:0007669"/>
    <property type="project" value="InterPro"/>
</dbReference>
<evidence type="ECO:0000256" key="6">
    <source>
        <dbReference type="ARBA" id="ARBA00022490"/>
    </source>
</evidence>
<dbReference type="CDD" id="cd06223">
    <property type="entry name" value="PRTases_typeI"/>
    <property type="match status" value="1"/>
</dbReference>
<dbReference type="Proteomes" id="UP000593765">
    <property type="component" value="Chromosome"/>
</dbReference>
<evidence type="ECO:0000256" key="4">
    <source>
        <dbReference type="ARBA" id="ARBA00008391"/>
    </source>
</evidence>
<dbReference type="InterPro" id="IPR005904">
    <property type="entry name" value="Hxn_phspho_trans"/>
</dbReference>
<comment type="catalytic activity">
    <reaction evidence="14">
        <text>IMP + diphosphate = hypoxanthine + 5-phospho-alpha-D-ribose 1-diphosphate</text>
        <dbReference type="Rhea" id="RHEA:17973"/>
        <dbReference type="ChEBI" id="CHEBI:17368"/>
        <dbReference type="ChEBI" id="CHEBI:33019"/>
        <dbReference type="ChEBI" id="CHEBI:58017"/>
        <dbReference type="ChEBI" id="CHEBI:58053"/>
        <dbReference type="EC" id="2.4.2.8"/>
    </reaction>
    <physiologicalReaction direction="right-to-left" evidence="14">
        <dbReference type="Rhea" id="RHEA:17975"/>
    </physiologicalReaction>
</comment>
<dbReference type="GO" id="GO:0032264">
    <property type="term" value="P:IMP salvage"/>
    <property type="evidence" value="ECO:0007669"/>
    <property type="project" value="UniProtKB-UniPathway"/>
</dbReference>
<evidence type="ECO:0000256" key="13">
    <source>
        <dbReference type="ARBA" id="ARBA00048811"/>
    </source>
</evidence>
<keyword evidence="10 15" id="KW-0660">Purine salvage</keyword>
<dbReference type="RefSeq" id="WP_206295206.1">
    <property type="nucleotide sequence ID" value="NZ_CP063458.1"/>
</dbReference>
<comment type="pathway">
    <text evidence="3 15">Purine metabolism; IMP biosynthesis via salvage pathway; IMP from hypoxanthine: step 1/1.</text>
</comment>
<comment type="cofactor">
    <cofactor evidence="1 15">
        <name>Mg(2+)</name>
        <dbReference type="ChEBI" id="CHEBI:18420"/>
    </cofactor>
</comment>
<comment type="similarity">
    <text evidence="4 15">Belongs to the purine/pyrimidine phosphoribosyltransferase family.</text>
</comment>
<dbReference type="Pfam" id="PF00156">
    <property type="entry name" value="Pribosyltran"/>
    <property type="match status" value="1"/>
</dbReference>
<reference evidence="17 18" key="1">
    <citation type="submission" date="2020-10" db="EMBL/GenBank/DDBJ databases">
        <title>Wide distribution of Phycisphaera-like planctomycetes from WD2101 soil group in peatlands and genome analysis of the first cultivated representative.</title>
        <authorList>
            <person name="Dedysh S.N."/>
            <person name="Beletsky A.V."/>
            <person name="Ivanova A."/>
            <person name="Kulichevskaya I.S."/>
            <person name="Suzina N.E."/>
            <person name="Philippov D.A."/>
            <person name="Rakitin A.L."/>
            <person name="Mardanov A.V."/>
            <person name="Ravin N.V."/>
        </authorList>
    </citation>
    <scope>NUCLEOTIDE SEQUENCE [LARGE SCALE GENOMIC DNA]</scope>
    <source>
        <strain evidence="17 18">M1803</strain>
    </source>
</reference>
<comment type="catalytic activity">
    <reaction evidence="13">
        <text>GMP + diphosphate = guanine + 5-phospho-alpha-D-ribose 1-diphosphate</text>
        <dbReference type="Rhea" id="RHEA:25424"/>
        <dbReference type="ChEBI" id="CHEBI:16235"/>
        <dbReference type="ChEBI" id="CHEBI:33019"/>
        <dbReference type="ChEBI" id="CHEBI:58017"/>
        <dbReference type="ChEBI" id="CHEBI:58115"/>
        <dbReference type="EC" id="2.4.2.8"/>
    </reaction>
    <physiologicalReaction direction="right-to-left" evidence="13">
        <dbReference type="Rhea" id="RHEA:25426"/>
    </physiologicalReaction>
</comment>
<dbReference type="GO" id="GO:0006178">
    <property type="term" value="P:guanine salvage"/>
    <property type="evidence" value="ECO:0007669"/>
    <property type="project" value="TreeGrafter"/>
</dbReference>
<dbReference type="GO" id="GO:0000166">
    <property type="term" value="F:nucleotide binding"/>
    <property type="evidence" value="ECO:0007669"/>
    <property type="project" value="UniProtKB-KW"/>
</dbReference>
<evidence type="ECO:0000256" key="9">
    <source>
        <dbReference type="ARBA" id="ARBA00022723"/>
    </source>
</evidence>
<evidence type="ECO:0000256" key="2">
    <source>
        <dbReference type="ARBA" id="ARBA00004496"/>
    </source>
</evidence>
<evidence type="ECO:0000256" key="7">
    <source>
        <dbReference type="ARBA" id="ARBA00022676"/>
    </source>
</evidence>
<dbReference type="AlphaFoldDB" id="A0A7M2X2B4"/>
<dbReference type="PANTHER" id="PTHR43340">
    <property type="entry name" value="HYPOXANTHINE-GUANINE PHOSPHORIBOSYLTRANSFERASE"/>
    <property type="match status" value="1"/>
</dbReference>
<dbReference type="GO" id="GO:0006166">
    <property type="term" value="P:purine ribonucleoside salvage"/>
    <property type="evidence" value="ECO:0007669"/>
    <property type="project" value="UniProtKB-KW"/>
</dbReference>
<evidence type="ECO:0000256" key="14">
    <source>
        <dbReference type="ARBA" id="ARBA00049402"/>
    </source>
</evidence>
<accession>A0A7M2X2B4</accession>
<dbReference type="EC" id="2.4.2.8" evidence="5 15"/>
<evidence type="ECO:0000256" key="12">
    <source>
        <dbReference type="ARBA" id="ARBA00022842"/>
    </source>
</evidence>
<evidence type="ECO:0000259" key="16">
    <source>
        <dbReference type="Pfam" id="PF00156"/>
    </source>
</evidence>
<feature type="domain" description="Phosphoribosyltransferase" evidence="16">
    <location>
        <begin position="13"/>
        <end position="164"/>
    </location>
</feature>
<dbReference type="NCBIfam" id="TIGR01203">
    <property type="entry name" value="HGPRTase"/>
    <property type="match status" value="1"/>
</dbReference>
<comment type="subcellular location">
    <subcellularLocation>
        <location evidence="2 15">Cytoplasm</location>
    </subcellularLocation>
</comment>
<evidence type="ECO:0000256" key="11">
    <source>
        <dbReference type="ARBA" id="ARBA00022741"/>
    </source>
</evidence>
<keyword evidence="6 15" id="KW-0963">Cytoplasm</keyword>
<dbReference type="EMBL" id="CP063458">
    <property type="protein sequence ID" value="QOV91888.1"/>
    <property type="molecule type" value="Genomic_DNA"/>
</dbReference>
<dbReference type="PANTHER" id="PTHR43340:SF1">
    <property type="entry name" value="HYPOXANTHINE PHOSPHORIBOSYLTRANSFERASE"/>
    <property type="match status" value="1"/>
</dbReference>
<name>A0A7M2X2B4_9BACT</name>
<dbReference type="KEGG" id="hbs:IPV69_11255"/>
<dbReference type="UniPathway" id="UPA00591">
    <property type="reaction ID" value="UER00648"/>
</dbReference>
<evidence type="ECO:0000256" key="1">
    <source>
        <dbReference type="ARBA" id="ARBA00001946"/>
    </source>
</evidence>
<gene>
    <name evidence="17" type="primary">hpt</name>
    <name evidence="17" type="ORF">IPV69_11255</name>
</gene>
<dbReference type="GO" id="GO:0005829">
    <property type="term" value="C:cytosol"/>
    <property type="evidence" value="ECO:0007669"/>
    <property type="project" value="TreeGrafter"/>
</dbReference>
<evidence type="ECO:0000256" key="15">
    <source>
        <dbReference type="RuleBase" id="RU364099"/>
    </source>
</evidence>
<keyword evidence="8 15" id="KW-0808">Transferase</keyword>
<dbReference type="InterPro" id="IPR029057">
    <property type="entry name" value="PRTase-like"/>
</dbReference>
<evidence type="ECO:0000313" key="18">
    <source>
        <dbReference type="Proteomes" id="UP000593765"/>
    </source>
</evidence>
<sequence>MQGDIEKVLITQEQIAARVKEMAARIVADHGGTDGELAEVTIVPILTGAMIFAADLTRHIPFAMKIGLLTVSSYPGSSLRTQGAQLLGSQLGDVRGRHVVILDDILDSGGTLRLITPIVKELGAESVRTAVLLRKDRPEARSTHVDYWGFEIPDEFVVGYGLDYNNYYRNLPYIGTLTPEAIARGRE</sequence>
<evidence type="ECO:0000256" key="3">
    <source>
        <dbReference type="ARBA" id="ARBA00004669"/>
    </source>
</evidence>
<evidence type="ECO:0000256" key="10">
    <source>
        <dbReference type="ARBA" id="ARBA00022726"/>
    </source>
</evidence>
<keyword evidence="12 15" id="KW-0460">Magnesium</keyword>
<proteinExistence type="inferred from homology"/>
<keyword evidence="9 15" id="KW-0479">Metal-binding</keyword>
<dbReference type="InterPro" id="IPR000836">
    <property type="entry name" value="PRTase_dom"/>
</dbReference>
<keyword evidence="7 15" id="KW-0328">Glycosyltransferase</keyword>
<dbReference type="GO" id="GO:0032263">
    <property type="term" value="P:GMP salvage"/>
    <property type="evidence" value="ECO:0007669"/>
    <property type="project" value="TreeGrafter"/>
</dbReference>
<protein>
    <recommendedName>
        <fullName evidence="5 15">Hypoxanthine phosphoribosyltransferase</fullName>
        <ecNumber evidence="5 15">2.4.2.8</ecNumber>
    </recommendedName>
</protein>